<keyword evidence="8" id="KW-1185">Reference proteome</keyword>
<dbReference type="Pfam" id="PF00691">
    <property type="entry name" value="OmpA"/>
    <property type="match status" value="1"/>
</dbReference>
<keyword evidence="2 4" id="KW-0472">Membrane</keyword>
<feature type="chain" id="PRO_5001760585" description="OmpA-like domain-containing protein" evidence="5">
    <location>
        <begin position="25"/>
        <end position="199"/>
    </location>
</feature>
<dbReference type="PANTHER" id="PTHR30329:SF21">
    <property type="entry name" value="LIPOPROTEIN YIAD-RELATED"/>
    <property type="match status" value="1"/>
</dbReference>
<evidence type="ECO:0000256" key="4">
    <source>
        <dbReference type="PROSITE-ProRule" id="PRU00473"/>
    </source>
</evidence>
<dbReference type="EMBL" id="JOKG01000002">
    <property type="protein sequence ID" value="KEQ14679.1"/>
    <property type="molecule type" value="Genomic_DNA"/>
</dbReference>
<dbReference type="RefSeq" id="WP_034874687.1">
    <property type="nucleotide sequence ID" value="NZ_JOKG01000002.1"/>
</dbReference>
<dbReference type="PANTHER" id="PTHR30329">
    <property type="entry name" value="STATOR ELEMENT OF FLAGELLAR MOTOR COMPLEX"/>
    <property type="match status" value="1"/>
</dbReference>
<sequence length="199" mass="21034">MIISKLKSSLIILAVLLTTGCASTSNQKQSSAPSQHWAACAAKGGVVMGVPAAAYSWATGGAALVAGAVISGTACALSEPVADDVMDIPKPGNMNTLHFAFDSTAIQSGDVMKLNELLNHVNEDTRIMITGHACDIGGAAYNQNLSERRAKAVKQWLMNHGVAEERIETVGVGESQPVRGNETEEMREENRRAVISFTH</sequence>
<name>A0A081N8A6_9GAMM</name>
<dbReference type="SUPFAM" id="SSF103088">
    <property type="entry name" value="OmpA-like"/>
    <property type="match status" value="1"/>
</dbReference>
<dbReference type="Proteomes" id="UP000028006">
    <property type="component" value="Unassembled WGS sequence"/>
</dbReference>
<comment type="subcellular location">
    <subcellularLocation>
        <location evidence="1">Cell outer membrane</location>
    </subcellularLocation>
</comment>
<evidence type="ECO:0000256" key="3">
    <source>
        <dbReference type="ARBA" id="ARBA00023237"/>
    </source>
</evidence>
<proteinExistence type="predicted"/>
<evidence type="ECO:0000259" key="6">
    <source>
        <dbReference type="PROSITE" id="PS51123"/>
    </source>
</evidence>
<evidence type="ECO:0000256" key="5">
    <source>
        <dbReference type="SAM" id="SignalP"/>
    </source>
</evidence>
<evidence type="ECO:0000256" key="1">
    <source>
        <dbReference type="ARBA" id="ARBA00004442"/>
    </source>
</evidence>
<dbReference type="PRINTS" id="PR01021">
    <property type="entry name" value="OMPADOMAIN"/>
</dbReference>
<evidence type="ECO:0000313" key="8">
    <source>
        <dbReference type="Proteomes" id="UP000028006"/>
    </source>
</evidence>
<dbReference type="PROSITE" id="PS51123">
    <property type="entry name" value="OMPA_2"/>
    <property type="match status" value="1"/>
</dbReference>
<dbReference type="PRINTS" id="PR01023">
    <property type="entry name" value="NAFLGMOTY"/>
</dbReference>
<comment type="caution">
    <text evidence="7">The sequence shown here is derived from an EMBL/GenBank/DDBJ whole genome shotgun (WGS) entry which is preliminary data.</text>
</comment>
<protein>
    <recommendedName>
        <fullName evidence="6">OmpA-like domain-containing protein</fullName>
    </recommendedName>
</protein>
<feature type="domain" description="OmpA-like" evidence="6">
    <location>
        <begin position="86"/>
        <end position="199"/>
    </location>
</feature>
<dbReference type="GO" id="GO:0009279">
    <property type="term" value="C:cell outer membrane"/>
    <property type="evidence" value="ECO:0007669"/>
    <property type="project" value="UniProtKB-SubCell"/>
</dbReference>
<dbReference type="AlphaFoldDB" id="A0A081N8A6"/>
<dbReference type="PROSITE" id="PS51257">
    <property type="entry name" value="PROKAR_LIPOPROTEIN"/>
    <property type="match status" value="1"/>
</dbReference>
<dbReference type="Gene3D" id="3.30.1330.60">
    <property type="entry name" value="OmpA-like domain"/>
    <property type="match status" value="1"/>
</dbReference>
<keyword evidence="3" id="KW-0998">Cell outer membrane</keyword>
<dbReference type="InterPro" id="IPR036737">
    <property type="entry name" value="OmpA-like_sf"/>
</dbReference>
<accession>A0A081N8A6</accession>
<dbReference type="InterPro" id="IPR006665">
    <property type="entry name" value="OmpA-like"/>
</dbReference>
<feature type="signal peptide" evidence="5">
    <location>
        <begin position="1"/>
        <end position="24"/>
    </location>
</feature>
<reference evidence="7 8" key="1">
    <citation type="submission" date="2014-06" db="EMBL/GenBank/DDBJ databases">
        <title>Whole Genome Sequences of Three Symbiotic Endozoicomonas Bacteria.</title>
        <authorList>
            <person name="Neave M.J."/>
            <person name="Apprill A."/>
            <person name="Voolstra C.R."/>
        </authorList>
    </citation>
    <scope>NUCLEOTIDE SEQUENCE [LARGE SCALE GENOMIC DNA]</scope>
    <source>
        <strain evidence="7 8">LMG 24815</strain>
    </source>
</reference>
<gene>
    <name evidence="7" type="ORF">GZ77_10220</name>
</gene>
<dbReference type="CDD" id="cd07185">
    <property type="entry name" value="OmpA_C-like"/>
    <property type="match status" value="1"/>
</dbReference>
<dbReference type="eggNOG" id="COG2885">
    <property type="taxonomic scope" value="Bacteria"/>
</dbReference>
<dbReference type="InterPro" id="IPR006664">
    <property type="entry name" value="OMP_bac"/>
</dbReference>
<evidence type="ECO:0000256" key="2">
    <source>
        <dbReference type="ARBA" id="ARBA00023136"/>
    </source>
</evidence>
<organism evidence="7 8">
    <name type="scientific">Endozoicomonas montiporae</name>
    <dbReference type="NCBI Taxonomy" id="1027273"/>
    <lineage>
        <taxon>Bacteria</taxon>
        <taxon>Pseudomonadati</taxon>
        <taxon>Pseudomonadota</taxon>
        <taxon>Gammaproteobacteria</taxon>
        <taxon>Oceanospirillales</taxon>
        <taxon>Endozoicomonadaceae</taxon>
        <taxon>Endozoicomonas</taxon>
    </lineage>
</organism>
<dbReference type="InterPro" id="IPR050330">
    <property type="entry name" value="Bact_OuterMem_StrucFunc"/>
</dbReference>
<evidence type="ECO:0000313" key="7">
    <source>
        <dbReference type="EMBL" id="KEQ14679.1"/>
    </source>
</evidence>
<keyword evidence="5" id="KW-0732">Signal</keyword>